<feature type="region of interest" description="Disordered" evidence="1">
    <location>
        <begin position="1"/>
        <end position="51"/>
    </location>
</feature>
<evidence type="ECO:0000313" key="3">
    <source>
        <dbReference type="Proteomes" id="UP000824120"/>
    </source>
</evidence>
<gene>
    <name evidence="2" type="ORF">H5410_050451</name>
</gene>
<accession>A0A9J5WXW9</accession>
<name>A0A9J5WXW9_SOLCO</name>
<reference evidence="2 3" key="1">
    <citation type="submission" date="2020-09" db="EMBL/GenBank/DDBJ databases">
        <title>De no assembly of potato wild relative species, Solanum commersonii.</title>
        <authorList>
            <person name="Cho K."/>
        </authorList>
    </citation>
    <scope>NUCLEOTIDE SEQUENCE [LARGE SCALE GENOMIC DNA]</scope>
    <source>
        <strain evidence="2">LZ3.2</strain>
        <tissue evidence="2">Leaf</tissue>
    </source>
</reference>
<organism evidence="2 3">
    <name type="scientific">Solanum commersonii</name>
    <name type="common">Commerson's wild potato</name>
    <name type="synonym">Commerson's nightshade</name>
    <dbReference type="NCBI Taxonomy" id="4109"/>
    <lineage>
        <taxon>Eukaryota</taxon>
        <taxon>Viridiplantae</taxon>
        <taxon>Streptophyta</taxon>
        <taxon>Embryophyta</taxon>
        <taxon>Tracheophyta</taxon>
        <taxon>Spermatophyta</taxon>
        <taxon>Magnoliopsida</taxon>
        <taxon>eudicotyledons</taxon>
        <taxon>Gunneridae</taxon>
        <taxon>Pentapetalae</taxon>
        <taxon>asterids</taxon>
        <taxon>lamiids</taxon>
        <taxon>Solanales</taxon>
        <taxon>Solanaceae</taxon>
        <taxon>Solanoideae</taxon>
        <taxon>Solaneae</taxon>
        <taxon>Solanum</taxon>
    </lineage>
</organism>
<dbReference type="EMBL" id="JACXVP010000010">
    <property type="protein sequence ID" value="KAG5579824.1"/>
    <property type="molecule type" value="Genomic_DNA"/>
</dbReference>
<protein>
    <submittedName>
        <fullName evidence="2">Uncharacterized protein</fullName>
    </submittedName>
</protein>
<evidence type="ECO:0000313" key="2">
    <source>
        <dbReference type="EMBL" id="KAG5579824.1"/>
    </source>
</evidence>
<keyword evidence="3" id="KW-1185">Reference proteome</keyword>
<feature type="region of interest" description="Disordered" evidence="1">
    <location>
        <begin position="87"/>
        <end position="106"/>
    </location>
</feature>
<proteinExistence type="predicted"/>
<comment type="caution">
    <text evidence="2">The sequence shown here is derived from an EMBL/GenBank/DDBJ whole genome shotgun (WGS) entry which is preliminary data.</text>
</comment>
<feature type="compositionally biased region" description="Acidic residues" evidence="1">
    <location>
        <begin position="95"/>
        <end position="106"/>
    </location>
</feature>
<dbReference type="Proteomes" id="UP000824120">
    <property type="component" value="Chromosome 10"/>
</dbReference>
<sequence length="122" mass="13557">MSEQVKKTRGSIKGGSLNIGGEKKVFKKTHVKKKENESDPNGRVYGRGSGMSYDDSSQVYKSLDGVTIIVMLDQIAKLTATLAQSMRRRLADQESMSDSDDESVEDDDDFIDCTLSFHLFVL</sequence>
<dbReference type="AlphaFoldDB" id="A0A9J5WXW9"/>
<evidence type="ECO:0000256" key="1">
    <source>
        <dbReference type="SAM" id="MobiDB-lite"/>
    </source>
</evidence>